<gene>
    <name evidence="2" type="ORF">KDK92_01385</name>
</gene>
<dbReference type="Pfam" id="PF11823">
    <property type="entry name" value="Se_S_carrier"/>
    <property type="match status" value="1"/>
</dbReference>
<reference evidence="2" key="2">
    <citation type="submission" date="2021-04" db="EMBL/GenBank/DDBJ databases">
        <authorList>
            <person name="Dong X."/>
        </authorList>
    </citation>
    <scope>NUCLEOTIDE SEQUENCE</scope>
    <source>
        <strain evidence="2">ZWT</strain>
    </source>
</reference>
<dbReference type="EMBL" id="JAGSOJ010000001">
    <property type="protein sequence ID" value="MCM1988377.1"/>
    <property type="molecule type" value="Genomic_DNA"/>
</dbReference>
<sequence>MTYFALFFTYTGAMKYEKFLKSKGCSCQIMPVPRKLTSNCGVGAKFTFEEEINSAISEDIEKLFKVNGEEYTLIYEEE</sequence>
<dbReference type="InterPro" id="IPR021778">
    <property type="entry name" value="Se/S_carrier-like"/>
</dbReference>
<evidence type="ECO:0000313" key="3">
    <source>
        <dbReference type="Proteomes" id="UP001056429"/>
    </source>
</evidence>
<name>A0A9J6NWU4_9CLOT</name>
<protein>
    <submittedName>
        <fullName evidence="2">DUF3343 domain-containing protein</fullName>
    </submittedName>
</protein>
<organism evidence="2 3">
    <name type="scientific">Oceanirhabdus seepicola</name>
    <dbReference type="NCBI Taxonomy" id="2828781"/>
    <lineage>
        <taxon>Bacteria</taxon>
        <taxon>Bacillati</taxon>
        <taxon>Bacillota</taxon>
        <taxon>Clostridia</taxon>
        <taxon>Eubacteriales</taxon>
        <taxon>Clostridiaceae</taxon>
        <taxon>Oceanirhabdus</taxon>
    </lineage>
</organism>
<comment type="caution">
    <text evidence="2">The sequence shown here is derived from an EMBL/GenBank/DDBJ whole genome shotgun (WGS) entry which is preliminary data.</text>
</comment>
<feature type="domain" description="Putative Se/S carrier protein-like" evidence="1">
    <location>
        <begin position="3"/>
        <end position="51"/>
    </location>
</feature>
<evidence type="ECO:0000313" key="2">
    <source>
        <dbReference type="EMBL" id="MCM1988377.1"/>
    </source>
</evidence>
<accession>A0A9J6NWU4</accession>
<dbReference type="Proteomes" id="UP001056429">
    <property type="component" value="Unassembled WGS sequence"/>
</dbReference>
<dbReference type="RefSeq" id="WP_250857246.1">
    <property type="nucleotide sequence ID" value="NZ_JAGSOJ010000001.1"/>
</dbReference>
<proteinExistence type="predicted"/>
<evidence type="ECO:0000259" key="1">
    <source>
        <dbReference type="Pfam" id="PF11823"/>
    </source>
</evidence>
<keyword evidence="3" id="KW-1185">Reference proteome</keyword>
<dbReference type="AlphaFoldDB" id="A0A9J6NWU4"/>
<reference evidence="2" key="1">
    <citation type="journal article" date="2021" name="mSystems">
        <title>Bacteria and Archaea Synergistically Convert Glycine Betaine to Biogenic Methane in the Formosa Cold Seep of the South China Sea.</title>
        <authorList>
            <person name="Li L."/>
            <person name="Zhang W."/>
            <person name="Zhang S."/>
            <person name="Song L."/>
            <person name="Sun Q."/>
            <person name="Zhang H."/>
            <person name="Xiang H."/>
            <person name="Dong X."/>
        </authorList>
    </citation>
    <scope>NUCLEOTIDE SEQUENCE</scope>
    <source>
        <strain evidence="2">ZWT</strain>
    </source>
</reference>